<name>A0ABU1A3J6_9FLAO</name>
<evidence type="ECO:0000256" key="1">
    <source>
        <dbReference type="ARBA" id="ARBA00004571"/>
    </source>
</evidence>
<comment type="subcellular location">
    <subcellularLocation>
        <location evidence="1 7">Cell outer membrane</location>
        <topology evidence="1 7">Multi-pass membrane protein</topology>
    </subcellularLocation>
</comment>
<feature type="domain" description="TonB-dependent receptor plug" evidence="8">
    <location>
        <begin position="123"/>
        <end position="245"/>
    </location>
</feature>
<evidence type="ECO:0000313" key="9">
    <source>
        <dbReference type="EMBL" id="MDQ7918256.1"/>
    </source>
</evidence>
<evidence type="ECO:0000256" key="2">
    <source>
        <dbReference type="ARBA" id="ARBA00022448"/>
    </source>
</evidence>
<organism evidence="9 10">
    <name type="scientific">Mesonia profundi</name>
    <dbReference type="NCBI Taxonomy" id="3070998"/>
    <lineage>
        <taxon>Bacteria</taxon>
        <taxon>Pseudomonadati</taxon>
        <taxon>Bacteroidota</taxon>
        <taxon>Flavobacteriia</taxon>
        <taxon>Flavobacteriales</taxon>
        <taxon>Flavobacteriaceae</taxon>
        <taxon>Mesonia</taxon>
    </lineage>
</organism>
<dbReference type="PROSITE" id="PS52016">
    <property type="entry name" value="TONB_DEPENDENT_REC_3"/>
    <property type="match status" value="1"/>
</dbReference>
<dbReference type="Gene3D" id="2.170.130.10">
    <property type="entry name" value="TonB-dependent receptor, plug domain"/>
    <property type="match status" value="1"/>
</dbReference>
<comment type="similarity">
    <text evidence="7">Belongs to the TonB-dependent receptor family.</text>
</comment>
<dbReference type="NCBIfam" id="TIGR04056">
    <property type="entry name" value="OMP_RagA_SusC"/>
    <property type="match status" value="1"/>
</dbReference>
<proteinExistence type="inferred from homology"/>
<dbReference type="InterPro" id="IPR039426">
    <property type="entry name" value="TonB-dep_rcpt-like"/>
</dbReference>
<dbReference type="RefSeq" id="WP_308865250.1">
    <property type="nucleotide sequence ID" value="NZ_JAVHUL010000036.1"/>
</dbReference>
<dbReference type="InterPro" id="IPR023996">
    <property type="entry name" value="TonB-dep_OMP_SusC/RagA"/>
</dbReference>
<reference evidence="9 10" key="1">
    <citation type="submission" date="2023-08" db="EMBL/GenBank/DDBJ databases">
        <title>Mesonia sp. MT50, isolated from deep-sea sediment of the Mariana Trench.</title>
        <authorList>
            <person name="Fu H."/>
        </authorList>
    </citation>
    <scope>NUCLEOTIDE SEQUENCE [LARGE SCALE GENOMIC DNA]</scope>
    <source>
        <strain evidence="9 10">MT50</strain>
    </source>
</reference>
<evidence type="ECO:0000256" key="3">
    <source>
        <dbReference type="ARBA" id="ARBA00022452"/>
    </source>
</evidence>
<dbReference type="Gene3D" id="2.60.40.1120">
    <property type="entry name" value="Carboxypeptidase-like, regulatory domain"/>
    <property type="match status" value="1"/>
</dbReference>
<keyword evidence="3 7" id="KW-1134">Transmembrane beta strand</keyword>
<dbReference type="InterPro" id="IPR036942">
    <property type="entry name" value="Beta-barrel_TonB_sf"/>
</dbReference>
<comment type="caution">
    <text evidence="9">The sequence shown here is derived from an EMBL/GenBank/DDBJ whole genome shotgun (WGS) entry which is preliminary data.</text>
</comment>
<keyword evidence="10" id="KW-1185">Reference proteome</keyword>
<dbReference type="InterPro" id="IPR012910">
    <property type="entry name" value="Plug_dom"/>
</dbReference>
<dbReference type="Pfam" id="PF07715">
    <property type="entry name" value="Plug"/>
    <property type="match status" value="1"/>
</dbReference>
<dbReference type="EMBL" id="JAVHUL010000036">
    <property type="protein sequence ID" value="MDQ7918256.1"/>
    <property type="molecule type" value="Genomic_DNA"/>
</dbReference>
<accession>A0ABU1A3J6</accession>
<keyword evidence="6 7" id="KW-0998">Cell outer membrane</keyword>
<evidence type="ECO:0000256" key="6">
    <source>
        <dbReference type="ARBA" id="ARBA00023237"/>
    </source>
</evidence>
<keyword evidence="5 7" id="KW-0472">Membrane</keyword>
<protein>
    <submittedName>
        <fullName evidence="9">SusC/RagA family TonB-linked outer membrane protein</fullName>
    </submittedName>
</protein>
<evidence type="ECO:0000313" key="10">
    <source>
        <dbReference type="Proteomes" id="UP001230915"/>
    </source>
</evidence>
<dbReference type="Gene3D" id="2.40.170.20">
    <property type="entry name" value="TonB-dependent receptor, beta-barrel domain"/>
    <property type="match status" value="1"/>
</dbReference>
<dbReference type="SUPFAM" id="SSF56935">
    <property type="entry name" value="Porins"/>
    <property type="match status" value="1"/>
</dbReference>
<dbReference type="InterPro" id="IPR023997">
    <property type="entry name" value="TonB-dep_OMP_SusC/RagA_CS"/>
</dbReference>
<evidence type="ECO:0000256" key="5">
    <source>
        <dbReference type="ARBA" id="ARBA00023136"/>
    </source>
</evidence>
<evidence type="ECO:0000259" key="8">
    <source>
        <dbReference type="Pfam" id="PF07715"/>
    </source>
</evidence>
<dbReference type="Pfam" id="PF13715">
    <property type="entry name" value="CarbopepD_reg_2"/>
    <property type="match status" value="1"/>
</dbReference>
<keyword evidence="2 7" id="KW-0813">Transport</keyword>
<dbReference type="InterPro" id="IPR008969">
    <property type="entry name" value="CarboxyPept-like_regulatory"/>
</dbReference>
<dbReference type="Proteomes" id="UP001230915">
    <property type="component" value="Unassembled WGS sequence"/>
</dbReference>
<dbReference type="SUPFAM" id="SSF49464">
    <property type="entry name" value="Carboxypeptidase regulatory domain-like"/>
    <property type="match status" value="1"/>
</dbReference>
<keyword evidence="4 7" id="KW-0812">Transmembrane</keyword>
<gene>
    <name evidence="9" type="ORF">RBU60_11775</name>
</gene>
<dbReference type="NCBIfam" id="TIGR04057">
    <property type="entry name" value="SusC_RagA_signa"/>
    <property type="match status" value="1"/>
</dbReference>
<evidence type="ECO:0000256" key="7">
    <source>
        <dbReference type="PROSITE-ProRule" id="PRU01360"/>
    </source>
</evidence>
<evidence type="ECO:0000256" key="4">
    <source>
        <dbReference type="ARBA" id="ARBA00022692"/>
    </source>
</evidence>
<sequence length="989" mass="110279">MKNKYTPAYGMGLLLLLLLFFTGKAWSQHEYTIKGSVTDTTGLSIPGVYVQRLGTSTGTTTNFEGTYRLQVSPTDSLSFTYLGFKRQVIAVNNQTQLNIQLSPSEEALEEVVINAGYYTTTERERTGNIAKITAKELELQPVVSPLQALQGRMAGVEVSLGSDLPGSAPTIRIRGQNSLRAEGNYPLYIIDGMPFNSTPLETNSTLGFTGIDPLSTLNLANIESIEVLKDADATAIYGSRGANGVILITTKKGTPGETTVQARMSTGFSEVPNRIELLHTDEYLKVRRRAFENDGIVPNENNAYDLLVWDQNRETDWQEEFFGGQAEFTQANISIAGGSPTTRYRMNGSYLKQGSVYPGGANYHKATGSAQLNHKSKDDKFSLDMALTYGVDRNNTVGIGSLIPQIYSLAPNAPNIFNEDGSLHWEEWSEVGKENPFQGYLNTSEVKTQNMVANLKLSYRLFEGLKFSTNFGYTNLNSNELTKRPKESFNPEYGEFIDHESAHLQGQRSSWIIEPQLSYQKNIGKLGIKALAGTTLQEQLNRQTGVTGTGYATRSMIGNLAAATSLSRGVSQETTYRYMAFFGRLGMDWDKKYYLNLTGRRDGSSRFGPQQRFANFGAIGAAWIFTKEAWMDNQLSWLSFGKLRGSYGSTGNDQIGDYGYLDTYEATQGPGGLSPSRLANPGYSWEVNKKLEAAIQLGFLKDRFHLNVSYYQNRSSNQLVGYSLPSITGFTSVQANLPAIVENRGWELETHAKIINSDHWNWQSSLNFTLPKNELVSYANLEQSSYVNTYRVGEPLNIVLLYQYEGINPETGYYQIADINDDGRLDYEDRVVTKDRNNQYYGGWQNTLQYKNFNLQFLFQFAKKEGEFALFDAGRVGAQRQEDYLGLEGNGFQEISTQLDAIRGYSNVIQTTLPYTDASYIRLKTLSLSYTLPAKPLRKVGVNNCKVFVHGQNLFTLSQYRGMDPEMALGQGTAFGALRTFTTGIEINF</sequence>
<dbReference type="InterPro" id="IPR037066">
    <property type="entry name" value="Plug_dom_sf"/>
</dbReference>